<dbReference type="AlphaFoldDB" id="A0A9P1P1I3"/>
<dbReference type="RefSeq" id="WP_008055047.1">
    <property type="nucleotide sequence ID" value="NZ_FO818640.1"/>
</dbReference>
<keyword evidence="3" id="KW-1185">Reference proteome</keyword>
<reference evidence="2 3" key="1">
    <citation type="submission" date="2014-02" db="EMBL/GenBank/DDBJ databases">
        <authorList>
            <person name="Genoscope - CEA"/>
        </authorList>
    </citation>
    <scope>NUCLEOTIDE SEQUENCE [LARGE SCALE GENOMIC DNA]</scope>
    <source>
        <strain evidence="2 3">PCC 8005</strain>
    </source>
</reference>
<gene>
    <name evidence="2" type="ORF">ARTHRO_60335</name>
</gene>
<feature type="region of interest" description="Disordered" evidence="1">
    <location>
        <begin position="169"/>
        <end position="195"/>
    </location>
</feature>
<evidence type="ECO:0000256" key="1">
    <source>
        <dbReference type="SAM" id="MobiDB-lite"/>
    </source>
</evidence>
<sequence length="195" mass="22417">MQDCNAHTVLCFPRKTFTPDFQGVKANVVFFQKDLPTEAVWIFDDPSNVLGMKKVPTNPKPSSEHYEPSSEHYEPSSEHYEPSSEHYEPSSEHYEPSSEHYQRLEEIAAPVRAKSRISKEIVEQVILKLCSEHYLPLRTLADLLKREPDSIRNHYVNPMLKQGLLEAKYPNEPTHPQQAYRTLSPPEISKVSETG</sequence>
<feature type="compositionally biased region" description="Basic and acidic residues" evidence="1">
    <location>
        <begin position="62"/>
        <end position="100"/>
    </location>
</feature>
<evidence type="ECO:0000313" key="2">
    <source>
        <dbReference type="EMBL" id="CDM97734.1"/>
    </source>
</evidence>
<feature type="region of interest" description="Disordered" evidence="1">
    <location>
        <begin position="52"/>
        <end position="100"/>
    </location>
</feature>
<evidence type="ECO:0008006" key="4">
    <source>
        <dbReference type="Google" id="ProtNLM"/>
    </source>
</evidence>
<name>A0A9P1P1I3_9CYAN</name>
<dbReference type="Proteomes" id="UP000032946">
    <property type="component" value="Chromosome"/>
</dbReference>
<protein>
    <recommendedName>
        <fullName evidence="4">ATP-dependent DNA helicase RecG C-terminal domain-containing protein</fullName>
    </recommendedName>
</protein>
<evidence type="ECO:0000313" key="3">
    <source>
        <dbReference type="Proteomes" id="UP000032946"/>
    </source>
</evidence>
<organism evidence="2 3">
    <name type="scientific">Limnospira indica PCC 8005</name>
    <dbReference type="NCBI Taxonomy" id="376219"/>
    <lineage>
        <taxon>Bacteria</taxon>
        <taxon>Bacillati</taxon>
        <taxon>Cyanobacteriota</taxon>
        <taxon>Cyanophyceae</taxon>
        <taxon>Oscillatoriophycideae</taxon>
        <taxon>Oscillatoriales</taxon>
        <taxon>Sirenicapillariaceae</taxon>
        <taxon>Limnospira</taxon>
    </lineage>
</organism>
<dbReference type="Gene3D" id="3.40.50.150">
    <property type="entry name" value="Vaccinia Virus protein VP39"/>
    <property type="match status" value="1"/>
</dbReference>
<accession>A0A9P1P1I3</accession>
<proteinExistence type="predicted"/>
<dbReference type="InterPro" id="IPR029063">
    <property type="entry name" value="SAM-dependent_MTases_sf"/>
</dbReference>
<dbReference type="EMBL" id="FO818640">
    <property type="protein sequence ID" value="CDM97734.1"/>
    <property type="molecule type" value="Genomic_DNA"/>
</dbReference>